<dbReference type="PROSITE" id="PS51257">
    <property type="entry name" value="PROKAR_LIPOPROTEIN"/>
    <property type="match status" value="1"/>
</dbReference>
<gene>
    <name evidence="1" type="ORF">ACFOOI_04065</name>
</gene>
<sequence length="379" mass="42744">MVNPKFLFLFIFSTLLFACVEPFEINLNTKDKILFIEADLNNIDDNQSITLQYNFPSNSSIEYVGIDNAKVEVIENGSNIISCSFSSEGTYLLPTKFKTKIGAEYQLHFTLADGSEYKSSIETSQDVPPISNVYSRFVSKSIAWEQSMLDGHEIFIDTKDNPTEGDFYLWQWKMYEKESYCISCQGGKYYNNPLPLGVCIDDANLKRRNITYDYQCSGDCWDIIFSNKVNIMSDIYTNSGEIKNRLVAEIPFFQFKECVVEIQQFSISKSAFDYFNLIIQQNQNNGSLADTPPAGLIGNIKNINNSVEAVGGFFVVAAKTTYNYWLKRDDYANGTVPYGTLNGRAPSPELAGADTSRPPFAPCIESKTRTAVKPQGWLK</sequence>
<dbReference type="InterPro" id="IPR025345">
    <property type="entry name" value="DUF4249"/>
</dbReference>
<proteinExistence type="predicted"/>
<reference evidence="2" key="1">
    <citation type="journal article" date="2019" name="Int. J. Syst. Evol. Microbiol.">
        <title>The Global Catalogue of Microorganisms (GCM) 10K type strain sequencing project: providing services to taxonomists for standard genome sequencing and annotation.</title>
        <authorList>
            <consortium name="The Broad Institute Genomics Platform"/>
            <consortium name="The Broad Institute Genome Sequencing Center for Infectious Disease"/>
            <person name="Wu L."/>
            <person name="Ma J."/>
        </authorList>
    </citation>
    <scope>NUCLEOTIDE SEQUENCE [LARGE SCALE GENOMIC DNA]</scope>
    <source>
        <strain evidence="2">CECT 7956</strain>
    </source>
</reference>
<comment type="caution">
    <text evidence="1">The sequence shown here is derived from an EMBL/GenBank/DDBJ whole genome shotgun (WGS) entry which is preliminary data.</text>
</comment>
<accession>A0ABV7YS87</accession>
<protein>
    <submittedName>
        <fullName evidence="1">DUF4249 domain-containing protein</fullName>
    </submittedName>
</protein>
<name>A0ABV7YS87_9BACT</name>
<dbReference type="Pfam" id="PF14054">
    <property type="entry name" value="DUF4249"/>
    <property type="match status" value="1"/>
</dbReference>
<evidence type="ECO:0000313" key="1">
    <source>
        <dbReference type="EMBL" id="MFC3809821.1"/>
    </source>
</evidence>
<dbReference type="RefSeq" id="WP_379835367.1">
    <property type="nucleotide sequence ID" value="NZ_JBHRYQ010000001.1"/>
</dbReference>
<dbReference type="EMBL" id="JBHRYQ010000001">
    <property type="protein sequence ID" value="MFC3809821.1"/>
    <property type="molecule type" value="Genomic_DNA"/>
</dbReference>
<keyword evidence="2" id="KW-1185">Reference proteome</keyword>
<evidence type="ECO:0000313" key="2">
    <source>
        <dbReference type="Proteomes" id="UP001595616"/>
    </source>
</evidence>
<dbReference type="Proteomes" id="UP001595616">
    <property type="component" value="Unassembled WGS sequence"/>
</dbReference>
<organism evidence="1 2">
    <name type="scientific">Lacihabitans lacunae</name>
    <dbReference type="NCBI Taxonomy" id="1028214"/>
    <lineage>
        <taxon>Bacteria</taxon>
        <taxon>Pseudomonadati</taxon>
        <taxon>Bacteroidota</taxon>
        <taxon>Cytophagia</taxon>
        <taxon>Cytophagales</taxon>
        <taxon>Leadbetterellaceae</taxon>
        <taxon>Lacihabitans</taxon>
    </lineage>
</organism>